<feature type="region of interest" description="Disordered" evidence="6">
    <location>
        <begin position="146"/>
        <end position="165"/>
    </location>
</feature>
<feature type="domain" description="C-type lectin" evidence="8">
    <location>
        <begin position="297"/>
        <end position="396"/>
    </location>
</feature>
<evidence type="ECO:0000259" key="8">
    <source>
        <dbReference type="PROSITE" id="PS50041"/>
    </source>
</evidence>
<dbReference type="InterPro" id="IPR016186">
    <property type="entry name" value="C-type_lectin-like/link_sf"/>
</dbReference>
<organism evidence="9 10">
    <name type="scientific">Mytilus edulis</name>
    <name type="common">Blue mussel</name>
    <dbReference type="NCBI Taxonomy" id="6550"/>
    <lineage>
        <taxon>Eukaryota</taxon>
        <taxon>Metazoa</taxon>
        <taxon>Spiralia</taxon>
        <taxon>Lophotrochozoa</taxon>
        <taxon>Mollusca</taxon>
        <taxon>Bivalvia</taxon>
        <taxon>Autobranchia</taxon>
        <taxon>Pteriomorphia</taxon>
        <taxon>Mytilida</taxon>
        <taxon>Mytiloidea</taxon>
        <taxon>Mytilidae</taxon>
        <taxon>Mytilinae</taxon>
        <taxon>Mytilus</taxon>
    </lineage>
</organism>
<keyword evidence="5" id="KW-1015">Disulfide bond</keyword>
<dbReference type="OrthoDB" id="6273859at2759"/>
<proteinExistence type="predicted"/>
<dbReference type="AlphaFoldDB" id="A0A8S3VJK5"/>
<dbReference type="EMBL" id="CAJPWZ010003263">
    <property type="protein sequence ID" value="CAG2255295.1"/>
    <property type="molecule type" value="Genomic_DNA"/>
</dbReference>
<evidence type="ECO:0000313" key="10">
    <source>
        <dbReference type="Proteomes" id="UP000683360"/>
    </source>
</evidence>
<evidence type="ECO:0000256" key="4">
    <source>
        <dbReference type="ARBA" id="ARBA00022737"/>
    </source>
</evidence>
<dbReference type="SUPFAM" id="SSF82895">
    <property type="entry name" value="TSP-1 type 1 repeat"/>
    <property type="match status" value="3"/>
</dbReference>
<keyword evidence="10" id="KW-1185">Reference proteome</keyword>
<keyword evidence="4" id="KW-0677">Repeat</keyword>
<dbReference type="PROSITE" id="PS50092">
    <property type="entry name" value="TSP1"/>
    <property type="match status" value="3"/>
</dbReference>
<evidence type="ECO:0000256" key="1">
    <source>
        <dbReference type="ARBA" id="ARBA00004613"/>
    </source>
</evidence>
<dbReference type="SMART" id="SM00209">
    <property type="entry name" value="TSP1"/>
    <property type="match status" value="3"/>
</dbReference>
<dbReference type="Gene3D" id="3.10.100.10">
    <property type="entry name" value="Mannose-Binding Protein A, subunit A"/>
    <property type="match status" value="1"/>
</dbReference>
<dbReference type="SUPFAM" id="SSF56436">
    <property type="entry name" value="C-type lectin-like"/>
    <property type="match status" value="1"/>
</dbReference>
<accession>A0A8S3VJK5</accession>
<feature type="compositionally biased region" description="Polar residues" evidence="6">
    <location>
        <begin position="146"/>
        <end position="161"/>
    </location>
</feature>
<sequence>MSQWLLVFAILFTVTISSETKDITDFRRYRDTRNVDDILQEFQGMKEYIKKLSKAIARLELTCLQKEVNGGWSQYGDWTRCTKTCGKGTQTRSRTCTNPAPSAGGSACKGSSVQSKIVTKICVQVINGGWSNYGAWTSCNKPCGTGQKTRSRTCTNPSPSEGGSACKGSATQSDVCNAKPCPVNGAWSQYGDWTRCTKTCGRGTQTRSRTCTNPSPSAGGSACKGSSVQSKNCNENLCLVCPLGGNHMNPAVTSLVRQRKTGMAPRNTVVVKQNNIGSTPFPSFPVVILTHFVMKKCITKNSMLVEVVSYGERDYLKKQASKYAETFWLGGTDSKHEGSWIWATSQSNFIVTGWHTRLVTEPNNQNGNENCNTIHKKLDFEWNDDNCLEGYRYICEKL</sequence>
<dbReference type="CDD" id="cd00037">
    <property type="entry name" value="CLECT"/>
    <property type="match status" value="1"/>
</dbReference>
<dbReference type="InterPro" id="IPR052065">
    <property type="entry name" value="Compl_asym_regulator"/>
</dbReference>
<keyword evidence="2" id="KW-0964">Secreted</keyword>
<keyword evidence="3 7" id="KW-0732">Signal</keyword>
<dbReference type="PANTHER" id="PTHR22906">
    <property type="entry name" value="PROPERDIN"/>
    <property type="match status" value="1"/>
</dbReference>
<feature type="chain" id="PRO_5035737995" evidence="7">
    <location>
        <begin position="21"/>
        <end position="398"/>
    </location>
</feature>
<dbReference type="InterPro" id="IPR001304">
    <property type="entry name" value="C-type_lectin-like"/>
</dbReference>
<evidence type="ECO:0000256" key="2">
    <source>
        <dbReference type="ARBA" id="ARBA00022525"/>
    </source>
</evidence>
<comment type="subcellular location">
    <subcellularLocation>
        <location evidence="1">Secreted</location>
    </subcellularLocation>
</comment>
<evidence type="ECO:0000256" key="5">
    <source>
        <dbReference type="ARBA" id="ARBA00023157"/>
    </source>
</evidence>
<dbReference type="Gene3D" id="2.20.100.10">
    <property type="entry name" value="Thrombospondin type-1 (TSP1) repeat"/>
    <property type="match status" value="3"/>
</dbReference>
<evidence type="ECO:0000256" key="6">
    <source>
        <dbReference type="SAM" id="MobiDB-lite"/>
    </source>
</evidence>
<dbReference type="PRINTS" id="PR01705">
    <property type="entry name" value="TSP1REPEAT"/>
</dbReference>
<dbReference type="Proteomes" id="UP000683360">
    <property type="component" value="Unassembled WGS sequence"/>
</dbReference>
<dbReference type="PANTHER" id="PTHR22906:SF43">
    <property type="entry name" value="PROPERDIN"/>
    <property type="match status" value="1"/>
</dbReference>
<dbReference type="InterPro" id="IPR036383">
    <property type="entry name" value="TSP1_rpt_sf"/>
</dbReference>
<dbReference type="PROSITE" id="PS50041">
    <property type="entry name" value="C_TYPE_LECTIN_2"/>
    <property type="match status" value="1"/>
</dbReference>
<dbReference type="FunFam" id="2.20.100.10:FF:000001">
    <property type="entry name" value="semaphorin-5A isoform X1"/>
    <property type="match status" value="3"/>
</dbReference>
<dbReference type="Pfam" id="PF00090">
    <property type="entry name" value="TSP_1"/>
    <property type="match status" value="3"/>
</dbReference>
<gene>
    <name evidence="9" type="ORF">MEDL_66721</name>
</gene>
<evidence type="ECO:0000256" key="7">
    <source>
        <dbReference type="SAM" id="SignalP"/>
    </source>
</evidence>
<evidence type="ECO:0000313" key="9">
    <source>
        <dbReference type="EMBL" id="CAG2255295.1"/>
    </source>
</evidence>
<evidence type="ECO:0000256" key="3">
    <source>
        <dbReference type="ARBA" id="ARBA00022729"/>
    </source>
</evidence>
<dbReference type="InterPro" id="IPR016187">
    <property type="entry name" value="CTDL_fold"/>
</dbReference>
<comment type="caution">
    <text evidence="9">The sequence shown here is derived from an EMBL/GenBank/DDBJ whole genome shotgun (WGS) entry which is preliminary data.</text>
</comment>
<name>A0A8S3VJK5_MYTED</name>
<dbReference type="SMART" id="SM00034">
    <property type="entry name" value="CLECT"/>
    <property type="match status" value="1"/>
</dbReference>
<feature type="signal peptide" evidence="7">
    <location>
        <begin position="1"/>
        <end position="20"/>
    </location>
</feature>
<dbReference type="InterPro" id="IPR000884">
    <property type="entry name" value="TSP1_rpt"/>
</dbReference>
<dbReference type="Pfam" id="PF00059">
    <property type="entry name" value="Lectin_C"/>
    <property type="match status" value="1"/>
</dbReference>
<protein>
    <submittedName>
        <fullName evidence="9">Coadhesin,Hemicentin-1,Thrombospondin-2</fullName>
    </submittedName>
</protein>
<reference evidence="9" key="1">
    <citation type="submission" date="2021-03" db="EMBL/GenBank/DDBJ databases">
        <authorList>
            <person name="Bekaert M."/>
        </authorList>
    </citation>
    <scope>NUCLEOTIDE SEQUENCE</scope>
</reference>